<reference evidence="1" key="1">
    <citation type="submission" date="2022-05" db="EMBL/GenBank/DDBJ databases">
        <title>Chromosome-level genome of Chaenocephalus aceratus.</title>
        <authorList>
            <person name="Park H."/>
        </authorList>
    </citation>
    <scope>NUCLEOTIDE SEQUENCE</scope>
    <source>
        <strain evidence="1">KU_202001</strain>
    </source>
</reference>
<protein>
    <submittedName>
        <fullName evidence="1">Uncharacterized protein</fullName>
    </submittedName>
</protein>
<proteinExistence type="predicted"/>
<gene>
    <name evidence="1" type="ORF">KUCAC02_005964</name>
</gene>
<organism evidence="1 2">
    <name type="scientific">Chaenocephalus aceratus</name>
    <name type="common">Blackfin icefish</name>
    <name type="synonym">Chaenichthys aceratus</name>
    <dbReference type="NCBI Taxonomy" id="36190"/>
    <lineage>
        <taxon>Eukaryota</taxon>
        <taxon>Metazoa</taxon>
        <taxon>Chordata</taxon>
        <taxon>Craniata</taxon>
        <taxon>Vertebrata</taxon>
        <taxon>Euteleostomi</taxon>
        <taxon>Actinopterygii</taxon>
        <taxon>Neopterygii</taxon>
        <taxon>Teleostei</taxon>
        <taxon>Neoteleostei</taxon>
        <taxon>Acanthomorphata</taxon>
        <taxon>Eupercaria</taxon>
        <taxon>Perciformes</taxon>
        <taxon>Notothenioidei</taxon>
        <taxon>Channichthyidae</taxon>
        <taxon>Chaenocephalus</taxon>
    </lineage>
</organism>
<keyword evidence="2" id="KW-1185">Reference proteome</keyword>
<comment type="caution">
    <text evidence="1">The sequence shown here is derived from an EMBL/GenBank/DDBJ whole genome shotgun (WGS) entry which is preliminary data.</text>
</comment>
<dbReference type="EMBL" id="CM043797">
    <property type="protein sequence ID" value="KAI4815837.1"/>
    <property type="molecule type" value="Genomic_DNA"/>
</dbReference>
<accession>A0ACB9WRL0</accession>
<evidence type="ECO:0000313" key="1">
    <source>
        <dbReference type="EMBL" id="KAI4815837.1"/>
    </source>
</evidence>
<dbReference type="Proteomes" id="UP001057452">
    <property type="component" value="Chromosome 13"/>
</dbReference>
<sequence>MRGGAEDLLGSSVPSHVWTDKMRVQHTPLSASFRHPVPTDAALCRRYAAHRNRKGGGGKEAGQEGRKCRGGVGQEVIERRRRKQWESNEYKCGNLNPEESDPDSESWESDPDSESWESDPDSESWESDPDSESWESDPDSESWESDPDSESWESDPDSESWESDPDSESWESDPDSESWESYPDSESWESDPDSESWGELPRL</sequence>
<evidence type="ECO:0000313" key="2">
    <source>
        <dbReference type="Proteomes" id="UP001057452"/>
    </source>
</evidence>
<name>A0ACB9WRL0_CHAAC</name>